<proteinExistence type="inferred from homology"/>
<dbReference type="InterPro" id="IPR035642">
    <property type="entry name" value="MraZ_N"/>
</dbReference>
<dbReference type="CDD" id="cd16321">
    <property type="entry name" value="MraZ_C"/>
    <property type="match status" value="1"/>
</dbReference>
<feature type="domain" description="SpoVT-AbrB" evidence="8">
    <location>
        <begin position="77"/>
        <end position="120"/>
    </location>
</feature>
<dbReference type="InterPro" id="IPR038619">
    <property type="entry name" value="MraZ_sf"/>
</dbReference>
<dbReference type="InterPro" id="IPR037914">
    <property type="entry name" value="SpoVT-AbrB_sf"/>
</dbReference>
<dbReference type="HAMAP" id="MF_01008">
    <property type="entry name" value="MraZ"/>
    <property type="match status" value="1"/>
</dbReference>
<evidence type="ECO:0000256" key="6">
    <source>
        <dbReference type="ARBA" id="ARBA00023163"/>
    </source>
</evidence>
<dbReference type="InterPro" id="IPR003444">
    <property type="entry name" value="MraZ"/>
</dbReference>
<dbReference type="GO" id="GO:2000143">
    <property type="term" value="P:negative regulation of DNA-templated transcription initiation"/>
    <property type="evidence" value="ECO:0007669"/>
    <property type="project" value="TreeGrafter"/>
</dbReference>
<keyword evidence="2 7" id="KW-0963">Cytoplasm</keyword>
<dbReference type="Proteomes" id="UP000231214">
    <property type="component" value="Unassembled WGS sequence"/>
</dbReference>
<gene>
    <name evidence="7 9" type="primary">mraZ</name>
    <name evidence="9" type="ORF">COT66_01215</name>
</gene>
<dbReference type="CDD" id="cd16320">
    <property type="entry name" value="MraZ_N"/>
    <property type="match status" value="1"/>
</dbReference>
<name>A0A2M6XB57_9BACT</name>
<dbReference type="Gene3D" id="3.40.1550.20">
    <property type="entry name" value="Transcriptional regulator MraZ domain"/>
    <property type="match status" value="1"/>
</dbReference>
<keyword evidence="4 7" id="KW-0805">Transcription regulation</keyword>
<dbReference type="EMBL" id="PEZK01000020">
    <property type="protein sequence ID" value="PIU02238.1"/>
    <property type="molecule type" value="Genomic_DNA"/>
</dbReference>
<dbReference type="SUPFAM" id="SSF89447">
    <property type="entry name" value="AbrB/MazE/MraZ-like"/>
    <property type="match status" value="1"/>
</dbReference>
<dbReference type="NCBIfam" id="TIGR00242">
    <property type="entry name" value="division/cell wall cluster transcriptional repressor MraZ"/>
    <property type="match status" value="1"/>
</dbReference>
<comment type="caution">
    <text evidence="9">The sequence shown here is derived from an EMBL/GenBank/DDBJ whole genome shotgun (WGS) entry which is preliminary data.</text>
</comment>
<accession>A0A2M6XB57</accession>
<evidence type="ECO:0000313" key="10">
    <source>
        <dbReference type="Proteomes" id="UP000231214"/>
    </source>
</evidence>
<dbReference type="InterPro" id="IPR035644">
    <property type="entry name" value="MraZ_C"/>
</dbReference>
<dbReference type="PROSITE" id="PS51740">
    <property type="entry name" value="SPOVT_ABRB"/>
    <property type="match status" value="1"/>
</dbReference>
<dbReference type="Pfam" id="PF02381">
    <property type="entry name" value="MraZ"/>
    <property type="match status" value="2"/>
</dbReference>
<sequence>MLLGEYQHHLTKGNRLALPSKIRTEIKGSELVLAKGFEPCVLGYEKATWEKTAQTELAKPVSEKEARQIRRQLFAGASQAEIDQQGRVVLPINLLSHAGVTSEMVIIGAGDHFEIWQKERWQKYYETISRNE</sequence>
<dbReference type="AlphaFoldDB" id="A0A2M6XB57"/>
<evidence type="ECO:0000256" key="5">
    <source>
        <dbReference type="ARBA" id="ARBA00023125"/>
    </source>
</evidence>
<keyword evidence="6 7" id="KW-0804">Transcription</keyword>
<dbReference type="PANTHER" id="PTHR34701:SF1">
    <property type="entry name" value="TRANSCRIPTIONAL REGULATOR MRAZ"/>
    <property type="match status" value="1"/>
</dbReference>
<dbReference type="GO" id="GO:0000976">
    <property type="term" value="F:transcription cis-regulatory region binding"/>
    <property type="evidence" value="ECO:0007669"/>
    <property type="project" value="TreeGrafter"/>
</dbReference>
<dbReference type="GO" id="GO:0005737">
    <property type="term" value="C:cytoplasm"/>
    <property type="evidence" value="ECO:0007669"/>
    <property type="project" value="UniProtKB-UniRule"/>
</dbReference>
<dbReference type="GO" id="GO:0009295">
    <property type="term" value="C:nucleoid"/>
    <property type="evidence" value="ECO:0007669"/>
    <property type="project" value="UniProtKB-SubCell"/>
</dbReference>
<evidence type="ECO:0000256" key="2">
    <source>
        <dbReference type="ARBA" id="ARBA00022490"/>
    </source>
</evidence>
<evidence type="ECO:0000256" key="1">
    <source>
        <dbReference type="ARBA" id="ARBA00013860"/>
    </source>
</evidence>
<keyword evidence="5 7" id="KW-0238">DNA-binding</keyword>
<comment type="subcellular location">
    <subcellularLocation>
        <location evidence="7">Cytoplasm</location>
        <location evidence="7">Nucleoid</location>
    </subcellularLocation>
</comment>
<evidence type="ECO:0000259" key="8">
    <source>
        <dbReference type="PROSITE" id="PS51740"/>
    </source>
</evidence>
<dbReference type="PANTHER" id="PTHR34701">
    <property type="entry name" value="TRANSCRIPTIONAL REGULATOR MRAZ"/>
    <property type="match status" value="1"/>
</dbReference>
<evidence type="ECO:0000256" key="3">
    <source>
        <dbReference type="ARBA" id="ARBA00022737"/>
    </source>
</evidence>
<reference evidence="10" key="1">
    <citation type="submission" date="2017-09" db="EMBL/GenBank/DDBJ databases">
        <title>Depth-based differentiation of microbial function through sediment-hosted aquifers and enrichment of novel symbionts in the deep terrestrial subsurface.</title>
        <authorList>
            <person name="Probst A.J."/>
            <person name="Ladd B."/>
            <person name="Jarett J.K."/>
            <person name="Geller-Mcgrath D.E."/>
            <person name="Sieber C.M.K."/>
            <person name="Emerson J.B."/>
            <person name="Anantharaman K."/>
            <person name="Thomas B.C."/>
            <person name="Malmstrom R."/>
            <person name="Stieglmeier M."/>
            <person name="Klingl A."/>
            <person name="Woyke T."/>
            <person name="Ryan C.M."/>
            <person name="Banfield J.F."/>
        </authorList>
    </citation>
    <scope>NUCLEOTIDE SEQUENCE [LARGE SCALE GENOMIC DNA]</scope>
</reference>
<organism evidence="9 10">
    <name type="scientific">Candidatus Shapirobacteria bacterium CG09_land_8_20_14_0_10_49_15</name>
    <dbReference type="NCBI Taxonomy" id="1974482"/>
    <lineage>
        <taxon>Bacteria</taxon>
        <taxon>Candidatus Shapironibacteriota</taxon>
    </lineage>
</organism>
<dbReference type="GO" id="GO:0003700">
    <property type="term" value="F:DNA-binding transcription factor activity"/>
    <property type="evidence" value="ECO:0007669"/>
    <property type="project" value="UniProtKB-UniRule"/>
</dbReference>
<keyword evidence="3" id="KW-0677">Repeat</keyword>
<comment type="similarity">
    <text evidence="7">Belongs to the MraZ family.</text>
</comment>
<comment type="subunit">
    <text evidence="7">Forms oligomers.</text>
</comment>
<evidence type="ECO:0000256" key="7">
    <source>
        <dbReference type="HAMAP-Rule" id="MF_01008"/>
    </source>
</evidence>
<dbReference type="InterPro" id="IPR007159">
    <property type="entry name" value="SpoVT-AbrB_dom"/>
</dbReference>
<protein>
    <recommendedName>
        <fullName evidence="1 7">Transcriptional regulator MraZ</fullName>
    </recommendedName>
</protein>
<dbReference type="InterPro" id="IPR020603">
    <property type="entry name" value="MraZ_dom"/>
</dbReference>
<evidence type="ECO:0000313" key="9">
    <source>
        <dbReference type="EMBL" id="PIU02238.1"/>
    </source>
</evidence>
<evidence type="ECO:0000256" key="4">
    <source>
        <dbReference type="ARBA" id="ARBA00023015"/>
    </source>
</evidence>